<proteinExistence type="predicted"/>
<name>A0A481XU79_9MONO</name>
<evidence type="ECO:0000313" key="2">
    <source>
        <dbReference type="EMBL" id="QBK47200.1"/>
    </source>
</evidence>
<feature type="transmembrane region" description="Helical" evidence="1">
    <location>
        <begin position="70"/>
        <end position="92"/>
    </location>
</feature>
<evidence type="ECO:0000256" key="1">
    <source>
        <dbReference type="SAM" id="Phobius"/>
    </source>
</evidence>
<protein>
    <submittedName>
        <fullName evidence="2">Putative small transmembrane protein</fullName>
    </submittedName>
</protein>
<keyword evidence="1" id="KW-1133">Transmembrane helix</keyword>
<accession>A0A481XU79</accession>
<reference evidence="2" key="1">
    <citation type="journal article" date="2019" name="BMC Genomics">
        <title>An insight into the sialotranscriptome and virome of Amazonian anophelines.</title>
        <authorList>
            <person name="Scarpassa V.M."/>
            <person name="Debat H.J."/>
            <person name="Alencar R.B."/>
            <person name="Saraiva J.F."/>
            <person name="Calvo E."/>
            <person name="Arca B."/>
            <person name="Ribeiro J.M."/>
        </authorList>
    </citation>
    <scope>NUCLEOTIDE SEQUENCE</scope>
    <source>
        <strain evidence="2">MAC</strain>
    </source>
</reference>
<organism evidence="2">
    <name type="scientific">Anopheles darlingi virus</name>
    <dbReference type="NCBI Taxonomy" id="2546224"/>
    <lineage>
        <taxon>Viruses</taxon>
        <taxon>Riboviria</taxon>
        <taxon>Orthornavirae</taxon>
        <taxon>Negarnaviricota</taxon>
        <taxon>Haploviricotina</taxon>
        <taxon>Monjiviricetes</taxon>
        <taxon>Mononegavirales</taxon>
        <taxon>Xinmoviridae</taxon>
        <taxon>Madalivirus</taxon>
        <taxon>Madalivirus amazonaense</taxon>
    </lineage>
</organism>
<keyword evidence="1 2" id="KW-0812">Transmembrane</keyword>
<sequence length="121" mass="14160">MLIEGVFAALAWLATLKIYELIRDASLYLLSPRVPQITSEESSYSQTALSIYQSILETTNNPICVQWRHALALLLVFTVSLAVTVCSLWRCISDRRRSRARRYRLERVWRVDRYGQSPRRR</sequence>
<dbReference type="EMBL" id="MH822963">
    <property type="protein sequence ID" value="QBK47200.1"/>
    <property type="molecule type" value="Viral_cRNA"/>
</dbReference>
<keyword evidence="1" id="KW-0472">Membrane</keyword>